<reference evidence="11 12" key="1">
    <citation type="submission" date="2018-07" db="EMBL/GenBank/DDBJ databases">
        <title>Comparative genomes isolates from brazilian mangrove.</title>
        <authorList>
            <person name="De Araujo J.E."/>
            <person name="Taketani R.G."/>
            <person name="Silva M.C.P."/>
            <person name="Lourenco M.V."/>
            <person name="Oliveira V.M."/>
            <person name="Andreote F.D."/>
        </authorList>
    </citation>
    <scope>NUCLEOTIDE SEQUENCE [LARGE SCALE GENOMIC DNA]</scope>
    <source>
        <strain evidence="11 12">HEX PRIS-MGV</strain>
    </source>
</reference>
<keyword evidence="3" id="KW-0812">Transmembrane</keyword>
<dbReference type="EMBL" id="QPEX01000045">
    <property type="protein sequence ID" value="RCS41263.1"/>
    <property type="molecule type" value="Genomic_DNA"/>
</dbReference>
<evidence type="ECO:0000313" key="11">
    <source>
        <dbReference type="EMBL" id="RCS41263.1"/>
    </source>
</evidence>
<evidence type="ECO:0000256" key="8">
    <source>
        <dbReference type="ARBA" id="ARBA00023180"/>
    </source>
</evidence>
<evidence type="ECO:0000256" key="7">
    <source>
        <dbReference type="ARBA" id="ARBA00023170"/>
    </source>
</evidence>
<gene>
    <name evidence="11" type="ORF">DTL42_22105</name>
</gene>
<evidence type="ECO:0000256" key="3">
    <source>
        <dbReference type="ARBA" id="ARBA00022692"/>
    </source>
</evidence>
<keyword evidence="4 10" id="KW-0732">Signal</keyword>
<organism evidence="11 12">
    <name type="scientific">Bremerella cremea</name>
    <dbReference type="NCBI Taxonomy" id="1031537"/>
    <lineage>
        <taxon>Bacteria</taxon>
        <taxon>Pseudomonadati</taxon>
        <taxon>Planctomycetota</taxon>
        <taxon>Planctomycetia</taxon>
        <taxon>Pirellulales</taxon>
        <taxon>Pirellulaceae</taxon>
        <taxon>Bremerella</taxon>
    </lineage>
</organism>
<dbReference type="OrthoDB" id="289865at2"/>
<evidence type="ECO:0000256" key="5">
    <source>
        <dbReference type="ARBA" id="ARBA00022989"/>
    </source>
</evidence>
<keyword evidence="7" id="KW-0675">Receptor</keyword>
<dbReference type="PANTHER" id="PTHR48052">
    <property type="entry name" value="UNNAMED PRODUCT"/>
    <property type="match status" value="1"/>
</dbReference>
<sequence>MFLRAVISLGALLLCAGWAGAEYGDKDPYELSSAIKVLEANGGKVHRNGLVQIDIVVPGLGQADHVTKERLPETYTLNVMGMKSSPENLEAMIVLPEVDSLYLGAEFKRTEAAWDTLNKFGELKNLYIIDDLTDADFPRLAQFQGLNLLAIRLGKFSPESLWYLESMHELESLSLTIERPLKESYMPSLPQIPNLRHLELAILSDQHVPLTGIENLASSLTSLEVNAKSQPVGRLCAIGQLSRLERLNLSGVDFTADGLCMFAKLDQLQHLTMFQCVLPSTGEDNLAQLHNLQRIDLNDVPLTDAMLIQLAKLPHLTHLYVRNAKLTDACLAEIARSDSLKMIRFSGTEVTVQGAKWLQEECPDMNFILADGL</sequence>
<feature type="chain" id="PRO_5016867827" description="Leucine Rich repeats (2 copies)" evidence="10">
    <location>
        <begin position="22"/>
        <end position="373"/>
    </location>
</feature>
<protein>
    <recommendedName>
        <fullName evidence="13">Leucine Rich repeats (2 copies)</fullName>
    </recommendedName>
</protein>
<evidence type="ECO:0000313" key="12">
    <source>
        <dbReference type="Proteomes" id="UP000253562"/>
    </source>
</evidence>
<comment type="subcellular location">
    <subcellularLocation>
        <location evidence="1">Cell membrane</location>
    </subcellularLocation>
    <subcellularLocation>
        <location evidence="9">Endomembrane system</location>
        <topology evidence="9">Single-pass membrane protein</topology>
    </subcellularLocation>
</comment>
<evidence type="ECO:0000256" key="6">
    <source>
        <dbReference type="ARBA" id="ARBA00023136"/>
    </source>
</evidence>
<dbReference type="GO" id="GO:0012505">
    <property type="term" value="C:endomembrane system"/>
    <property type="evidence" value="ECO:0007669"/>
    <property type="project" value="UniProtKB-SubCell"/>
</dbReference>
<dbReference type="AlphaFoldDB" id="A0A368KMS8"/>
<dbReference type="InterPro" id="IPR032675">
    <property type="entry name" value="LRR_dom_sf"/>
</dbReference>
<evidence type="ECO:0000256" key="9">
    <source>
        <dbReference type="ARBA" id="ARBA00037847"/>
    </source>
</evidence>
<dbReference type="Gene3D" id="3.80.10.10">
    <property type="entry name" value="Ribonuclease Inhibitor"/>
    <property type="match status" value="2"/>
</dbReference>
<dbReference type="PANTHER" id="PTHR48052:SF8">
    <property type="entry name" value="LRR RECEPTOR-LIKE SERINE_THREONINE-PROTEIN KINASE FLS2"/>
    <property type="match status" value="1"/>
</dbReference>
<comment type="caution">
    <text evidence="11">The sequence shown here is derived from an EMBL/GenBank/DDBJ whole genome shotgun (WGS) entry which is preliminary data.</text>
</comment>
<dbReference type="SUPFAM" id="SSF52047">
    <property type="entry name" value="RNI-like"/>
    <property type="match status" value="1"/>
</dbReference>
<evidence type="ECO:0000256" key="4">
    <source>
        <dbReference type="ARBA" id="ARBA00022729"/>
    </source>
</evidence>
<accession>A0A368KMS8</accession>
<name>A0A368KMS8_9BACT</name>
<dbReference type="Proteomes" id="UP000253562">
    <property type="component" value="Unassembled WGS sequence"/>
</dbReference>
<keyword evidence="8" id="KW-0325">Glycoprotein</keyword>
<evidence type="ECO:0000256" key="10">
    <source>
        <dbReference type="SAM" id="SignalP"/>
    </source>
</evidence>
<keyword evidence="6" id="KW-0472">Membrane</keyword>
<keyword evidence="2" id="KW-1003">Cell membrane</keyword>
<evidence type="ECO:0000256" key="2">
    <source>
        <dbReference type="ARBA" id="ARBA00022475"/>
    </source>
</evidence>
<dbReference type="RefSeq" id="WP_114372281.1">
    <property type="nucleotide sequence ID" value="NZ_QPEX01000045.1"/>
</dbReference>
<proteinExistence type="predicted"/>
<keyword evidence="5" id="KW-1133">Transmembrane helix</keyword>
<evidence type="ECO:0000256" key="1">
    <source>
        <dbReference type="ARBA" id="ARBA00004236"/>
    </source>
</evidence>
<evidence type="ECO:0008006" key="13">
    <source>
        <dbReference type="Google" id="ProtNLM"/>
    </source>
</evidence>
<feature type="signal peptide" evidence="10">
    <location>
        <begin position="1"/>
        <end position="21"/>
    </location>
</feature>
<dbReference type="GO" id="GO:0005886">
    <property type="term" value="C:plasma membrane"/>
    <property type="evidence" value="ECO:0007669"/>
    <property type="project" value="UniProtKB-SubCell"/>
</dbReference>